<dbReference type="FunFam" id="3.40.50.460:FF:000018">
    <property type="entry name" value="Phosphofructokinase"/>
    <property type="match status" value="1"/>
</dbReference>
<evidence type="ECO:0000256" key="5">
    <source>
        <dbReference type="ARBA" id="ARBA00022777"/>
    </source>
</evidence>
<keyword evidence="5 8" id="KW-0418">Kinase</keyword>
<dbReference type="EMBL" id="BJWL01000003">
    <property type="protein sequence ID" value="GFY84410.1"/>
    <property type="molecule type" value="Genomic_DNA"/>
</dbReference>
<evidence type="ECO:0000256" key="4">
    <source>
        <dbReference type="ARBA" id="ARBA00022723"/>
    </source>
</evidence>
<accession>A0A7J0EDE9</accession>
<keyword evidence="2" id="KW-0021">Allosteric enzyme</keyword>
<dbReference type="SUPFAM" id="SSF53784">
    <property type="entry name" value="Phosphofructokinase"/>
    <property type="match status" value="1"/>
</dbReference>
<keyword evidence="9" id="KW-1185">Reference proteome</keyword>
<evidence type="ECO:0000256" key="2">
    <source>
        <dbReference type="ARBA" id="ARBA00022533"/>
    </source>
</evidence>
<dbReference type="OrthoDB" id="537915at2759"/>
<dbReference type="UniPathway" id="UPA00109">
    <property type="reaction ID" value="UER00182"/>
</dbReference>
<dbReference type="InterPro" id="IPR000023">
    <property type="entry name" value="Phosphofructokinase_dom"/>
</dbReference>
<sequence length="283" mass="31240">MHIFVKEVEKRGLQVAVAGIPKTIDNDIAVIDKSFGFDTAVEEAQRAINAAHVEVESVENGVGIVKLMGRYSGFIAMFATLASRDVDCCLIPESPFYLEGQGGLFEFIEQRLKENGHMVIVLAEGAGQDYVAQSMHVVDEKDASGNRLLLDVGPWLTQKIKDHFTKIRRMPINLKYIDPTYMIRAIPSNASDNIYCTLLAQSAVHGAMAGYTGFTVGPVNSRHAYIPIARVTETTNTVKLTDRMWARLLASTNQPSFLQKNEAMQEKLDGKTSDVINNTEITS</sequence>
<name>A0A7J0EDE9_9ERIC</name>
<dbReference type="InterPro" id="IPR035966">
    <property type="entry name" value="PKF_sf"/>
</dbReference>
<keyword evidence="6" id="KW-0460">Magnesium</keyword>
<keyword evidence="4" id="KW-0479">Metal-binding</keyword>
<evidence type="ECO:0000313" key="9">
    <source>
        <dbReference type="Proteomes" id="UP000585474"/>
    </source>
</evidence>
<proteinExistence type="predicted"/>
<organism evidence="8 9">
    <name type="scientific">Actinidia rufa</name>
    <dbReference type="NCBI Taxonomy" id="165716"/>
    <lineage>
        <taxon>Eukaryota</taxon>
        <taxon>Viridiplantae</taxon>
        <taxon>Streptophyta</taxon>
        <taxon>Embryophyta</taxon>
        <taxon>Tracheophyta</taxon>
        <taxon>Spermatophyta</taxon>
        <taxon>Magnoliopsida</taxon>
        <taxon>eudicotyledons</taxon>
        <taxon>Gunneridae</taxon>
        <taxon>Pentapetalae</taxon>
        <taxon>asterids</taxon>
        <taxon>Ericales</taxon>
        <taxon>Actinidiaceae</taxon>
        <taxon>Actinidia</taxon>
    </lineage>
</organism>
<gene>
    <name evidence="8" type="ORF">Acr_03g0011840</name>
</gene>
<dbReference type="PRINTS" id="PR00476">
    <property type="entry name" value="PHFRCTKINASE"/>
</dbReference>
<evidence type="ECO:0000313" key="8">
    <source>
        <dbReference type="EMBL" id="GFY84410.1"/>
    </source>
</evidence>
<dbReference type="Pfam" id="PF00365">
    <property type="entry name" value="PFK"/>
    <property type="match status" value="1"/>
</dbReference>
<dbReference type="InterPro" id="IPR022953">
    <property type="entry name" value="ATP_PFK"/>
</dbReference>
<feature type="domain" description="Phosphofructokinase" evidence="7">
    <location>
        <begin position="6"/>
        <end position="205"/>
    </location>
</feature>
<keyword evidence="3" id="KW-0808">Transferase</keyword>
<evidence type="ECO:0000256" key="1">
    <source>
        <dbReference type="ARBA" id="ARBA00001946"/>
    </source>
</evidence>
<dbReference type="InterPro" id="IPR050929">
    <property type="entry name" value="PFKA"/>
</dbReference>
<comment type="cofactor">
    <cofactor evidence="1">
        <name>Mg(2+)</name>
        <dbReference type="ChEBI" id="CHEBI:18420"/>
    </cofactor>
</comment>
<dbReference type="GO" id="GO:0003872">
    <property type="term" value="F:6-phosphofructokinase activity"/>
    <property type="evidence" value="ECO:0007669"/>
    <property type="project" value="InterPro"/>
</dbReference>
<dbReference type="Proteomes" id="UP000585474">
    <property type="component" value="Unassembled WGS sequence"/>
</dbReference>
<evidence type="ECO:0000256" key="3">
    <source>
        <dbReference type="ARBA" id="ARBA00022679"/>
    </source>
</evidence>
<dbReference type="AlphaFoldDB" id="A0A7J0EDE9"/>
<dbReference type="GO" id="GO:0046872">
    <property type="term" value="F:metal ion binding"/>
    <property type="evidence" value="ECO:0007669"/>
    <property type="project" value="UniProtKB-KW"/>
</dbReference>
<evidence type="ECO:0000259" key="7">
    <source>
        <dbReference type="Pfam" id="PF00365"/>
    </source>
</evidence>
<reference evidence="8 9" key="1">
    <citation type="submission" date="2019-07" db="EMBL/GenBank/DDBJ databases">
        <title>De Novo Assembly of kiwifruit Actinidia rufa.</title>
        <authorList>
            <person name="Sugita-Konishi S."/>
            <person name="Sato K."/>
            <person name="Mori E."/>
            <person name="Abe Y."/>
            <person name="Kisaki G."/>
            <person name="Hamano K."/>
            <person name="Suezawa K."/>
            <person name="Otani M."/>
            <person name="Fukuda T."/>
            <person name="Manabe T."/>
            <person name="Gomi K."/>
            <person name="Tabuchi M."/>
            <person name="Akimitsu K."/>
            <person name="Kataoka I."/>
        </authorList>
    </citation>
    <scope>NUCLEOTIDE SEQUENCE [LARGE SCALE GENOMIC DNA]</scope>
    <source>
        <strain evidence="9">cv. Fuchu</strain>
    </source>
</reference>
<protein>
    <submittedName>
        <fullName evidence="8">Phosphofructokinase 4</fullName>
    </submittedName>
</protein>
<dbReference type="GO" id="GO:0006002">
    <property type="term" value="P:fructose 6-phosphate metabolic process"/>
    <property type="evidence" value="ECO:0007669"/>
    <property type="project" value="InterPro"/>
</dbReference>
<dbReference type="PANTHER" id="PTHR45770">
    <property type="entry name" value="ATP-DEPENDENT 6-PHOSPHOFRUCTOKINASE 1"/>
    <property type="match status" value="1"/>
</dbReference>
<comment type="caution">
    <text evidence="8">The sequence shown here is derived from an EMBL/GenBank/DDBJ whole genome shotgun (WGS) entry which is preliminary data.</text>
</comment>
<evidence type="ECO:0000256" key="6">
    <source>
        <dbReference type="ARBA" id="ARBA00022842"/>
    </source>
</evidence>
<dbReference type="Gene3D" id="3.40.50.460">
    <property type="entry name" value="Phosphofructokinase domain"/>
    <property type="match status" value="1"/>
</dbReference>